<keyword evidence="1" id="KW-0808">Transferase</keyword>
<dbReference type="SUPFAM" id="SSF53335">
    <property type="entry name" value="S-adenosyl-L-methionine-dependent methyltransferases"/>
    <property type="match status" value="1"/>
</dbReference>
<evidence type="ECO:0000313" key="1">
    <source>
        <dbReference type="EMBL" id="AUE03584.1"/>
    </source>
</evidence>
<dbReference type="RefSeq" id="WP_106641638.1">
    <property type="nucleotide sequence ID" value="NZ_CP021558.1"/>
</dbReference>
<name>A0A2K9BDS5_BIFBR</name>
<evidence type="ECO:0000313" key="2">
    <source>
        <dbReference type="Proteomes" id="UP000232491"/>
    </source>
</evidence>
<sequence length="160" mass="18809">MNAYQPVLDPACGGRMFWFDKSDSRVLFGDVRDESWELCDGRRFDVKPDMLMDYRDLPFPDETFRMVVLDPPHLRNAGEKSYMAQKYGCLDQETWQTDIKTMFGECFRVLKEHGVLIFKWNETQIPVSQILKLATCKPLFGNKQPNRTGTHWIVFMKETQ</sequence>
<dbReference type="EMBL" id="CP021558">
    <property type="protein sequence ID" value="AUE03584.1"/>
    <property type="molecule type" value="Genomic_DNA"/>
</dbReference>
<gene>
    <name evidence="1" type="ORF">BB215W447A_1576</name>
</gene>
<keyword evidence="1" id="KW-0489">Methyltransferase</keyword>
<organism evidence="1 2">
    <name type="scientific">Bifidobacterium breve</name>
    <dbReference type="NCBI Taxonomy" id="1685"/>
    <lineage>
        <taxon>Bacteria</taxon>
        <taxon>Bacillati</taxon>
        <taxon>Actinomycetota</taxon>
        <taxon>Actinomycetes</taxon>
        <taxon>Bifidobacteriales</taxon>
        <taxon>Bifidobacteriaceae</taxon>
        <taxon>Bifidobacterium</taxon>
    </lineage>
</organism>
<dbReference type="AlphaFoldDB" id="A0A2K9BDS5"/>
<dbReference type="GO" id="GO:0032259">
    <property type="term" value="P:methylation"/>
    <property type="evidence" value="ECO:0007669"/>
    <property type="project" value="UniProtKB-KW"/>
</dbReference>
<reference evidence="1 2" key="1">
    <citation type="submission" date="2017-05" db="EMBL/GenBank/DDBJ databases">
        <title>Comparative genomics and methylome analysis of the gut commensal Bifidobacterium breve.</title>
        <authorList>
            <person name="Bottacini F."/>
            <person name="Morrissey R."/>
            <person name="Roberts R.J."/>
            <person name="James K."/>
            <person name="van Breen J."/>
            <person name="Egan M."/>
            <person name="Lambert J."/>
            <person name="van Limpt K."/>
            <person name="Stanton C."/>
            <person name="Knol J."/>
            <person name="O' Connell Motherway M."/>
            <person name="van Sinderen D."/>
        </authorList>
    </citation>
    <scope>NUCLEOTIDE SEQUENCE [LARGE SCALE GENOMIC DNA]</scope>
    <source>
        <strain evidence="1 2">215W447a</strain>
    </source>
</reference>
<accession>A0A2K9BDS5</accession>
<dbReference type="REBASE" id="187825">
    <property type="entry name" value="M.Bbr4321ORF1413P"/>
</dbReference>
<proteinExistence type="predicted"/>
<dbReference type="GO" id="GO:0008168">
    <property type="term" value="F:methyltransferase activity"/>
    <property type="evidence" value="ECO:0007669"/>
    <property type="project" value="UniProtKB-KW"/>
</dbReference>
<protein>
    <submittedName>
        <fullName evidence="1">Methyltransferase</fullName>
    </submittedName>
</protein>
<dbReference type="Gene3D" id="3.40.50.150">
    <property type="entry name" value="Vaccinia Virus protein VP39"/>
    <property type="match status" value="1"/>
</dbReference>
<dbReference type="InterPro" id="IPR029063">
    <property type="entry name" value="SAM-dependent_MTases_sf"/>
</dbReference>
<dbReference type="Proteomes" id="UP000232491">
    <property type="component" value="Chromosome"/>
</dbReference>